<dbReference type="Pfam" id="PF00072">
    <property type="entry name" value="Response_reg"/>
    <property type="match status" value="1"/>
</dbReference>
<dbReference type="InterPro" id="IPR036097">
    <property type="entry name" value="HisK_dim/P_sf"/>
</dbReference>
<evidence type="ECO:0000256" key="15">
    <source>
        <dbReference type="PROSITE-ProRule" id="PRU00110"/>
    </source>
</evidence>
<dbReference type="Gene3D" id="6.10.340.10">
    <property type="match status" value="1"/>
</dbReference>
<dbReference type="SMART" id="SM00388">
    <property type="entry name" value="HisKA"/>
    <property type="match status" value="1"/>
</dbReference>
<keyword evidence="14 18" id="KW-0472">Membrane</keyword>
<evidence type="ECO:0000256" key="3">
    <source>
        <dbReference type="ARBA" id="ARBA00012438"/>
    </source>
</evidence>
<accession>A0A2P5TP23</accession>
<dbReference type="InterPro" id="IPR019247">
    <property type="entry name" value="Histidine_kinase_BarA_N"/>
</dbReference>
<dbReference type="SMART" id="SM00304">
    <property type="entry name" value="HAMP"/>
    <property type="match status" value="1"/>
</dbReference>
<keyword evidence="24" id="KW-1185">Reference proteome</keyword>
<dbReference type="GO" id="GO:0005524">
    <property type="term" value="F:ATP binding"/>
    <property type="evidence" value="ECO:0007669"/>
    <property type="project" value="UniProtKB-KW"/>
</dbReference>
<evidence type="ECO:0000256" key="7">
    <source>
        <dbReference type="ARBA" id="ARBA00022679"/>
    </source>
</evidence>
<feature type="modified residue" description="Phosphohistidine" evidence="15">
    <location>
        <position position="842"/>
    </location>
</feature>
<feature type="coiled-coil region" evidence="17">
    <location>
        <begin position="241"/>
        <end position="286"/>
    </location>
</feature>
<feature type="domain" description="Histidine kinase" evidence="19">
    <location>
        <begin position="296"/>
        <end position="518"/>
    </location>
</feature>
<organism evidence="23 24">
    <name type="scientific">Oceanisphaera arctica</name>
    <dbReference type="NCBI Taxonomy" id="641510"/>
    <lineage>
        <taxon>Bacteria</taxon>
        <taxon>Pseudomonadati</taxon>
        <taxon>Pseudomonadota</taxon>
        <taxon>Gammaproteobacteria</taxon>
        <taxon>Aeromonadales</taxon>
        <taxon>Aeromonadaceae</taxon>
        <taxon>Oceanisphaera</taxon>
    </lineage>
</organism>
<dbReference type="SUPFAM" id="SSF47226">
    <property type="entry name" value="Histidine-containing phosphotransfer domain, HPT domain"/>
    <property type="match status" value="1"/>
</dbReference>
<evidence type="ECO:0000256" key="14">
    <source>
        <dbReference type="ARBA" id="ARBA00023136"/>
    </source>
</evidence>
<dbReference type="Gene3D" id="3.30.565.10">
    <property type="entry name" value="Histidine kinase-like ATPase, C-terminal domain"/>
    <property type="match status" value="1"/>
</dbReference>
<evidence type="ECO:0000313" key="24">
    <source>
        <dbReference type="Proteomes" id="UP000242231"/>
    </source>
</evidence>
<dbReference type="CDD" id="cd16922">
    <property type="entry name" value="HATPase_EvgS-ArcB-TorS-like"/>
    <property type="match status" value="1"/>
</dbReference>
<evidence type="ECO:0000256" key="17">
    <source>
        <dbReference type="SAM" id="Coils"/>
    </source>
</evidence>
<dbReference type="PANTHER" id="PTHR45339">
    <property type="entry name" value="HYBRID SIGNAL TRANSDUCTION HISTIDINE KINASE J"/>
    <property type="match status" value="1"/>
</dbReference>
<evidence type="ECO:0000256" key="1">
    <source>
        <dbReference type="ARBA" id="ARBA00000085"/>
    </source>
</evidence>
<feature type="transmembrane region" description="Helical" evidence="18">
    <location>
        <begin position="12"/>
        <end position="31"/>
    </location>
</feature>
<comment type="subcellular location">
    <subcellularLocation>
        <location evidence="2">Cell inner membrane</location>
        <topology evidence="2">Multi-pass membrane protein</topology>
    </subcellularLocation>
</comment>
<dbReference type="CDD" id="cd00082">
    <property type="entry name" value="HisKA"/>
    <property type="match status" value="1"/>
</dbReference>
<dbReference type="SUPFAM" id="SSF52172">
    <property type="entry name" value="CheY-like"/>
    <property type="match status" value="2"/>
</dbReference>
<evidence type="ECO:0000259" key="19">
    <source>
        <dbReference type="PROSITE" id="PS50109"/>
    </source>
</evidence>
<reference evidence="24" key="1">
    <citation type="submission" date="2016-11" db="EMBL/GenBank/DDBJ databases">
        <authorList>
            <person name="Sisinthy S."/>
            <person name="Ara S."/>
            <person name="Gundlapally S.R."/>
        </authorList>
    </citation>
    <scope>NUCLEOTIDE SEQUENCE [LARGE SCALE GENOMIC DNA]</scope>
    <source>
        <strain evidence="24">V1-41</strain>
    </source>
</reference>
<feature type="transmembrane region" description="Helical" evidence="18">
    <location>
        <begin position="175"/>
        <end position="196"/>
    </location>
</feature>
<dbReference type="PRINTS" id="PR00344">
    <property type="entry name" value="BCTRLSENSOR"/>
</dbReference>
<dbReference type="EMBL" id="MPZM01000007">
    <property type="protein sequence ID" value="PPL17397.1"/>
    <property type="molecule type" value="Genomic_DNA"/>
</dbReference>
<dbReference type="InterPro" id="IPR036890">
    <property type="entry name" value="HATPase_C_sf"/>
</dbReference>
<dbReference type="FunFam" id="1.10.287.130:FF:000003">
    <property type="entry name" value="Histidine kinase"/>
    <property type="match status" value="1"/>
</dbReference>
<dbReference type="EC" id="2.7.13.3" evidence="3"/>
<evidence type="ECO:0000256" key="13">
    <source>
        <dbReference type="ARBA" id="ARBA00023012"/>
    </source>
</evidence>
<dbReference type="NCBIfam" id="NF008318">
    <property type="entry name" value="PRK11107.1"/>
    <property type="match status" value="1"/>
</dbReference>
<dbReference type="SUPFAM" id="SSF55874">
    <property type="entry name" value="ATPase domain of HSP90 chaperone/DNA topoisomerase II/histidine kinase"/>
    <property type="match status" value="1"/>
</dbReference>
<dbReference type="SMART" id="SM00073">
    <property type="entry name" value="HPT"/>
    <property type="match status" value="1"/>
</dbReference>
<evidence type="ECO:0000256" key="4">
    <source>
        <dbReference type="ARBA" id="ARBA00022475"/>
    </source>
</evidence>
<evidence type="ECO:0000256" key="2">
    <source>
        <dbReference type="ARBA" id="ARBA00004429"/>
    </source>
</evidence>
<dbReference type="FunFam" id="3.30.565.10:FF:000010">
    <property type="entry name" value="Sensor histidine kinase RcsC"/>
    <property type="match status" value="1"/>
</dbReference>
<evidence type="ECO:0000256" key="16">
    <source>
        <dbReference type="PROSITE-ProRule" id="PRU00169"/>
    </source>
</evidence>
<dbReference type="Gene3D" id="3.40.50.2300">
    <property type="match status" value="1"/>
</dbReference>
<dbReference type="SMART" id="SM00448">
    <property type="entry name" value="REC"/>
    <property type="match status" value="1"/>
</dbReference>
<evidence type="ECO:0000256" key="9">
    <source>
        <dbReference type="ARBA" id="ARBA00022741"/>
    </source>
</evidence>
<dbReference type="Gene3D" id="1.20.120.160">
    <property type="entry name" value="HPT domain"/>
    <property type="match status" value="1"/>
</dbReference>
<evidence type="ECO:0000313" key="23">
    <source>
        <dbReference type="EMBL" id="PPL17397.1"/>
    </source>
</evidence>
<evidence type="ECO:0000256" key="11">
    <source>
        <dbReference type="ARBA" id="ARBA00022840"/>
    </source>
</evidence>
<dbReference type="PANTHER" id="PTHR45339:SF1">
    <property type="entry name" value="HYBRID SIGNAL TRANSDUCTION HISTIDINE KINASE J"/>
    <property type="match status" value="1"/>
</dbReference>
<dbReference type="PROSITE" id="PS50894">
    <property type="entry name" value="HPT"/>
    <property type="match status" value="1"/>
</dbReference>
<dbReference type="RefSeq" id="WP_104485691.1">
    <property type="nucleotide sequence ID" value="NZ_BMYB01000003.1"/>
</dbReference>
<dbReference type="InterPro" id="IPR008207">
    <property type="entry name" value="Sig_transdc_His_kin_Hpt_dom"/>
</dbReference>
<keyword evidence="8 18" id="KW-0812">Transmembrane</keyword>
<dbReference type="CDD" id="cd17546">
    <property type="entry name" value="REC_hyHK_CKI1_RcsC-like"/>
    <property type="match status" value="1"/>
</dbReference>
<feature type="domain" description="HAMP" evidence="21">
    <location>
        <begin position="197"/>
        <end position="249"/>
    </location>
</feature>
<dbReference type="SUPFAM" id="SSF158472">
    <property type="entry name" value="HAMP domain-like"/>
    <property type="match status" value="1"/>
</dbReference>
<gene>
    <name evidence="23" type="ORF">UN63_05015</name>
</gene>
<proteinExistence type="predicted"/>
<dbReference type="InterPro" id="IPR036641">
    <property type="entry name" value="HPT_dom_sf"/>
</dbReference>
<dbReference type="GO" id="GO:0000155">
    <property type="term" value="F:phosphorelay sensor kinase activity"/>
    <property type="evidence" value="ECO:0007669"/>
    <property type="project" value="InterPro"/>
</dbReference>
<dbReference type="PROSITE" id="PS50110">
    <property type="entry name" value="RESPONSE_REGULATORY"/>
    <property type="match status" value="1"/>
</dbReference>
<dbReference type="InterPro" id="IPR003661">
    <property type="entry name" value="HisK_dim/P_dom"/>
</dbReference>
<feature type="domain" description="HPt" evidence="22">
    <location>
        <begin position="802"/>
        <end position="898"/>
    </location>
</feature>
<dbReference type="AlphaFoldDB" id="A0A2P5TP23"/>
<keyword evidence="9" id="KW-0547">Nucleotide-binding</keyword>
<dbReference type="InterPro" id="IPR001789">
    <property type="entry name" value="Sig_transdc_resp-reg_receiver"/>
</dbReference>
<keyword evidence="12 18" id="KW-1133">Transmembrane helix</keyword>
<dbReference type="InterPro" id="IPR005467">
    <property type="entry name" value="His_kinase_dom"/>
</dbReference>
<dbReference type="Pfam" id="PF02518">
    <property type="entry name" value="HATPase_c"/>
    <property type="match status" value="1"/>
</dbReference>
<keyword evidence="4" id="KW-1003">Cell membrane</keyword>
<dbReference type="GO" id="GO:0005886">
    <property type="term" value="C:plasma membrane"/>
    <property type="evidence" value="ECO:0007669"/>
    <property type="project" value="UniProtKB-SubCell"/>
</dbReference>
<evidence type="ECO:0000256" key="6">
    <source>
        <dbReference type="ARBA" id="ARBA00022553"/>
    </source>
</evidence>
<dbReference type="SMART" id="SM00387">
    <property type="entry name" value="HATPase_c"/>
    <property type="match status" value="1"/>
</dbReference>
<protein>
    <recommendedName>
        <fullName evidence="3">histidine kinase</fullName>
        <ecNumber evidence="3">2.7.13.3</ecNumber>
    </recommendedName>
</protein>
<feature type="domain" description="Response regulatory" evidence="20">
    <location>
        <begin position="664"/>
        <end position="781"/>
    </location>
</feature>
<dbReference type="Pfam" id="PF00672">
    <property type="entry name" value="HAMP"/>
    <property type="match status" value="1"/>
</dbReference>
<keyword evidence="5" id="KW-0997">Cell inner membrane</keyword>
<keyword evidence="17" id="KW-0175">Coiled coil</keyword>
<evidence type="ECO:0000259" key="21">
    <source>
        <dbReference type="PROSITE" id="PS50885"/>
    </source>
</evidence>
<evidence type="ECO:0000256" key="5">
    <source>
        <dbReference type="ARBA" id="ARBA00022519"/>
    </source>
</evidence>
<dbReference type="CDD" id="cd06225">
    <property type="entry name" value="HAMP"/>
    <property type="match status" value="1"/>
</dbReference>
<evidence type="ECO:0000256" key="10">
    <source>
        <dbReference type="ARBA" id="ARBA00022777"/>
    </source>
</evidence>
<dbReference type="Gene3D" id="1.10.287.130">
    <property type="match status" value="1"/>
</dbReference>
<feature type="modified residue" description="4-aspartylphosphate" evidence="16">
    <location>
        <position position="713"/>
    </location>
</feature>
<dbReference type="Proteomes" id="UP000242231">
    <property type="component" value="Unassembled WGS sequence"/>
</dbReference>
<name>A0A2P5TP23_9GAMM</name>
<dbReference type="SUPFAM" id="SSF47384">
    <property type="entry name" value="Homodimeric domain of signal transducing histidine kinase"/>
    <property type="match status" value="1"/>
</dbReference>
<dbReference type="Pfam" id="PF00512">
    <property type="entry name" value="HisKA"/>
    <property type="match status" value="1"/>
</dbReference>
<evidence type="ECO:0000256" key="12">
    <source>
        <dbReference type="ARBA" id="ARBA00022989"/>
    </source>
</evidence>
<keyword evidence="6 16" id="KW-0597">Phosphoprotein</keyword>
<evidence type="ECO:0000256" key="18">
    <source>
        <dbReference type="SAM" id="Phobius"/>
    </source>
</evidence>
<dbReference type="OrthoDB" id="9810730at2"/>
<dbReference type="Pfam" id="PF09984">
    <property type="entry name" value="sCache_4"/>
    <property type="match status" value="1"/>
</dbReference>
<dbReference type="Pfam" id="PF01627">
    <property type="entry name" value="Hpt"/>
    <property type="match status" value="1"/>
</dbReference>
<dbReference type="CDD" id="cd00088">
    <property type="entry name" value="HPT"/>
    <property type="match status" value="1"/>
</dbReference>
<keyword evidence="13" id="KW-0902">Two-component regulatory system</keyword>
<evidence type="ECO:0000259" key="20">
    <source>
        <dbReference type="PROSITE" id="PS50110"/>
    </source>
</evidence>
<evidence type="ECO:0000259" key="22">
    <source>
        <dbReference type="PROSITE" id="PS50894"/>
    </source>
</evidence>
<evidence type="ECO:0000256" key="8">
    <source>
        <dbReference type="ARBA" id="ARBA00022692"/>
    </source>
</evidence>
<comment type="caution">
    <text evidence="23">The sequence shown here is derived from an EMBL/GenBank/DDBJ whole genome shotgun (WGS) entry which is preliminary data.</text>
</comment>
<keyword evidence="10 23" id="KW-0418">Kinase</keyword>
<dbReference type="InterPro" id="IPR011006">
    <property type="entry name" value="CheY-like_superfamily"/>
</dbReference>
<keyword evidence="11" id="KW-0067">ATP-binding</keyword>
<dbReference type="InterPro" id="IPR003660">
    <property type="entry name" value="HAMP_dom"/>
</dbReference>
<comment type="catalytic activity">
    <reaction evidence="1">
        <text>ATP + protein L-histidine = ADP + protein N-phospho-L-histidine.</text>
        <dbReference type="EC" id="2.7.13.3"/>
    </reaction>
</comment>
<dbReference type="InterPro" id="IPR003594">
    <property type="entry name" value="HATPase_dom"/>
</dbReference>
<dbReference type="PROSITE" id="PS50885">
    <property type="entry name" value="HAMP"/>
    <property type="match status" value="1"/>
</dbReference>
<keyword evidence="7" id="KW-0808">Transferase</keyword>
<sequence>MTKYGLRARILAYTIIPTLLIGILLAGYFSVSRYQQLEEVLIRQGVNVIEPLALASELALTSRNREALNRLLSTIHRNNSPLVKSIALFDAEGRLLVTSNYHRDFNAMRLADQVPLPRVTLVENNEDGIILRTPVLTDHIRADTVWEDASAIPIGYIAMQLTNDSAMLLHYKDSFFAGLMVLLGVSLSGLFGVRLIRGVSQPITDMVSAVYKIREGRLDTRVNGEFTGEMEMLKNGINAMAKSLSEYHDEMQQNIDQATSDLRETLEQIEIQNIELDMAKKRAQEAARVKTEFLANMSHELRTPLNGVIGFARQLQKTRLTSNQLDYLKTIEKSAQNLLGIINDILDFSKLEAGKLKMEQLPFSLRDTLQEVMTLLAPSAHDKGLELSQRVDAAVHDAVIGDPLRLQQVLTNLVGNAVKFTEQGNVDVRVDARPASQPDRTALRIHVQDTGIGISDSQRRQLFQAFNQADSSISRRYGGTGLGLVITQKLVHQMSGEIELYSELGSGSVFSFTLELSRASLPLAEPLPLAELCDKTVLYLEEDNFSRRATTALLREWGVQVLHEPYPGVAIDCALLGFGPSTLPSQMEQGIRRQIEHDNKVVVLLSSTDPTLADALLVMGAELCLSKPVHYQKLAQALMGQEVAEPEAMLQITLAPPSQKQPLRVLAVDDNPANLKLISAMLSEQVSQVESCSNGQEALNLATVNRYDIIFMDIQMPLMDGIQATREIRSQDGPNASTPIVAVTAHAIAGERDRLMLQGMDDYLAKPIDETILARIIERFAHRPPPPGQIDWSLAVKQAGGKEPLAKEMLTLLLQSFDEFAPLLGAALSGELDEQRLYPALHKLHGGTAYCGVPQLQSLVAQLETALLAKQGVDELEPELLELEERMGQVREEAKTYL</sequence>
<dbReference type="PROSITE" id="PS50109">
    <property type="entry name" value="HIS_KIN"/>
    <property type="match status" value="1"/>
</dbReference>
<dbReference type="InterPro" id="IPR004358">
    <property type="entry name" value="Sig_transdc_His_kin-like_C"/>
</dbReference>